<evidence type="ECO:0000256" key="2">
    <source>
        <dbReference type="ARBA" id="ARBA00022692"/>
    </source>
</evidence>
<feature type="transmembrane region" description="Helical" evidence="5">
    <location>
        <begin position="164"/>
        <end position="187"/>
    </location>
</feature>
<accession>A0A1L9TBT6</accession>
<evidence type="ECO:0000256" key="1">
    <source>
        <dbReference type="ARBA" id="ARBA00004141"/>
    </source>
</evidence>
<keyword evidence="2 5" id="KW-0812">Transmembrane</keyword>
<feature type="transmembrane region" description="Helical" evidence="5">
    <location>
        <begin position="452"/>
        <end position="471"/>
    </location>
</feature>
<feature type="transmembrane region" description="Helical" evidence="5">
    <location>
        <begin position="193"/>
        <end position="215"/>
    </location>
</feature>
<evidence type="ECO:0000256" key="3">
    <source>
        <dbReference type="ARBA" id="ARBA00022989"/>
    </source>
</evidence>
<evidence type="ECO:0000256" key="5">
    <source>
        <dbReference type="SAM" id="Phobius"/>
    </source>
</evidence>
<dbReference type="GO" id="GO:0016020">
    <property type="term" value="C:membrane"/>
    <property type="evidence" value="ECO:0007669"/>
    <property type="project" value="UniProtKB-SubCell"/>
</dbReference>
<comment type="subcellular location">
    <subcellularLocation>
        <location evidence="1">Membrane</location>
        <topology evidence="1">Multi-pass membrane protein</topology>
    </subcellularLocation>
</comment>
<keyword evidence="3 5" id="KW-1133">Transmembrane helix</keyword>
<keyword evidence="4 5" id="KW-0472">Membrane</keyword>
<feature type="transmembrane region" description="Helical" evidence="5">
    <location>
        <begin position="483"/>
        <end position="503"/>
    </location>
</feature>
<keyword evidence="8" id="KW-1185">Reference proteome</keyword>
<organism evidence="7 8">
    <name type="scientific">Aspergillus sydowii CBS 593.65</name>
    <dbReference type="NCBI Taxonomy" id="1036612"/>
    <lineage>
        <taxon>Eukaryota</taxon>
        <taxon>Fungi</taxon>
        <taxon>Dikarya</taxon>
        <taxon>Ascomycota</taxon>
        <taxon>Pezizomycotina</taxon>
        <taxon>Eurotiomycetes</taxon>
        <taxon>Eurotiomycetidae</taxon>
        <taxon>Eurotiales</taxon>
        <taxon>Aspergillaceae</taxon>
        <taxon>Aspergillus</taxon>
        <taxon>Aspergillus subgen. Nidulantes</taxon>
    </lineage>
</organism>
<dbReference type="PANTHER" id="PTHR43341:SF4">
    <property type="entry name" value="ARGININE PERMEASE CAN1-RELATED"/>
    <property type="match status" value="1"/>
</dbReference>
<feature type="transmembrane region" description="Helical" evidence="5">
    <location>
        <begin position="401"/>
        <end position="422"/>
    </location>
</feature>
<dbReference type="InterPro" id="IPR050524">
    <property type="entry name" value="APC_YAT"/>
</dbReference>
<feature type="transmembrane region" description="Helical" evidence="5">
    <location>
        <begin position="236"/>
        <end position="256"/>
    </location>
</feature>
<evidence type="ECO:0000313" key="7">
    <source>
        <dbReference type="EMBL" id="OJJ56861.1"/>
    </source>
</evidence>
<dbReference type="OrthoDB" id="3900342at2759"/>
<dbReference type="GeneID" id="63756431"/>
<dbReference type="InterPro" id="IPR004841">
    <property type="entry name" value="AA-permease/SLC12A_dom"/>
</dbReference>
<feature type="transmembrane region" description="Helical" evidence="5">
    <location>
        <begin position="135"/>
        <end position="157"/>
    </location>
</feature>
<evidence type="ECO:0000259" key="6">
    <source>
        <dbReference type="Pfam" id="PF00324"/>
    </source>
</evidence>
<dbReference type="GO" id="GO:0015171">
    <property type="term" value="F:amino acid transmembrane transporter activity"/>
    <property type="evidence" value="ECO:0007669"/>
    <property type="project" value="TreeGrafter"/>
</dbReference>
<feature type="transmembrane region" description="Helical" evidence="5">
    <location>
        <begin position="377"/>
        <end position="395"/>
    </location>
</feature>
<reference evidence="8" key="1">
    <citation type="journal article" date="2017" name="Genome Biol.">
        <title>Comparative genomics reveals high biological diversity and specific adaptations in the industrially and medically important fungal genus Aspergillus.</title>
        <authorList>
            <person name="de Vries R.P."/>
            <person name="Riley R."/>
            <person name="Wiebenga A."/>
            <person name="Aguilar-Osorio G."/>
            <person name="Amillis S."/>
            <person name="Uchima C.A."/>
            <person name="Anderluh G."/>
            <person name="Asadollahi M."/>
            <person name="Askin M."/>
            <person name="Barry K."/>
            <person name="Battaglia E."/>
            <person name="Bayram O."/>
            <person name="Benocci T."/>
            <person name="Braus-Stromeyer S.A."/>
            <person name="Caldana C."/>
            <person name="Canovas D."/>
            <person name="Cerqueira G.C."/>
            <person name="Chen F."/>
            <person name="Chen W."/>
            <person name="Choi C."/>
            <person name="Clum A."/>
            <person name="Dos Santos R.A."/>
            <person name="Damasio A.R."/>
            <person name="Diallinas G."/>
            <person name="Emri T."/>
            <person name="Fekete E."/>
            <person name="Flipphi M."/>
            <person name="Freyberg S."/>
            <person name="Gallo A."/>
            <person name="Gournas C."/>
            <person name="Habgood R."/>
            <person name="Hainaut M."/>
            <person name="Harispe M.L."/>
            <person name="Henrissat B."/>
            <person name="Hilden K.S."/>
            <person name="Hope R."/>
            <person name="Hossain A."/>
            <person name="Karabika E."/>
            <person name="Karaffa L."/>
            <person name="Karanyi Z."/>
            <person name="Krasevec N."/>
            <person name="Kuo A."/>
            <person name="Kusch H."/>
            <person name="LaButti K."/>
            <person name="Lagendijk E.L."/>
            <person name="Lapidus A."/>
            <person name="Levasseur A."/>
            <person name="Lindquist E."/>
            <person name="Lipzen A."/>
            <person name="Logrieco A.F."/>
            <person name="MacCabe A."/>
            <person name="Maekelae M.R."/>
            <person name="Malavazi I."/>
            <person name="Melin P."/>
            <person name="Meyer V."/>
            <person name="Mielnichuk N."/>
            <person name="Miskei M."/>
            <person name="Molnar A.P."/>
            <person name="Mule G."/>
            <person name="Ngan C.Y."/>
            <person name="Orejas M."/>
            <person name="Orosz E."/>
            <person name="Ouedraogo J.P."/>
            <person name="Overkamp K.M."/>
            <person name="Park H.-S."/>
            <person name="Perrone G."/>
            <person name="Piumi F."/>
            <person name="Punt P.J."/>
            <person name="Ram A.F."/>
            <person name="Ramon A."/>
            <person name="Rauscher S."/>
            <person name="Record E."/>
            <person name="Riano-Pachon D.M."/>
            <person name="Robert V."/>
            <person name="Roehrig J."/>
            <person name="Ruller R."/>
            <person name="Salamov A."/>
            <person name="Salih N.S."/>
            <person name="Samson R.A."/>
            <person name="Sandor E."/>
            <person name="Sanguinetti M."/>
            <person name="Schuetze T."/>
            <person name="Sepcic K."/>
            <person name="Shelest E."/>
            <person name="Sherlock G."/>
            <person name="Sophianopoulou V."/>
            <person name="Squina F.M."/>
            <person name="Sun H."/>
            <person name="Susca A."/>
            <person name="Todd R.B."/>
            <person name="Tsang A."/>
            <person name="Unkles S.E."/>
            <person name="van de Wiele N."/>
            <person name="van Rossen-Uffink D."/>
            <person name="Oliveira J.V."/>
            <person name="Vesth T.C."/>
            <person name="Visser J."/>
            <person name="Yu J.-H."/>
            <person name="Zhou M."/>
            <person name="Andersen M.R."/>
            <person name="Archer D.B."/>
            <person name="Baker S.E."/>
            <person name="Benoit I."/>
            <person name="Brakhage A.A."/>
            <person name="Braus G.H."/>
            <person name="Fischer R."/>
            <person name="Frisvad J.C."/>
            <person name="Goldman G.H."/>
            <person name="Houbraken J."/>
            <person name="Oakley B."/>
            <person name="Pocsi I."/>
            <person name="Scazzocchio C."/>
            <person name="Seiboth B."/>
            <person name="vanKuyk P.A."/>
            <person name="Wortman J."/>
            <person name="Dyer P.S."/>
            <person name="Grigoriev I.V."/>
        </authorList>
    </citation>
    <scope>NUCLEOTIDE SEQUENCE [LARGE SCALE GENOMIC DNA]</scope>
    <source>
        <strain evidence="8">CBS 593.65</strain>
    </source>
</reference>
<dbReference type="Proteomes" id="UP000184356">
    <property type="component" value="Unassembled WGS sequence"/>
</dbReference>
<feature type="transmembrane region" description="Helical" evidence="5">
    <location>
        <begin position="329"/>
        <end position="348"/>
    </location>
</feature>
<dbReference type="EMBL" id="KV878589">
    <property type="protein sequence ID" value="OJJ56861.1"/>
    <property type="molecule type" value="Genomic_DNA"/>
</dbReference>
<sequence>MSDGKEEHIPLDEAKPNLNLNLDLGPTASVDVDVGITETENHGSLHRSFTPRQVHVISLGCNIGSGLFIGTGKALANGGPGNMILAYFTVCVGVWAHLQTLAEMTIAFPTSGNYIDYADRWVDPALAFGAGLAEWLGWTAVFASEGTFFVVLVNYWAGGAVPESALLSIFVVICLAVFFMPNTYFAWLQYVGSLVKVFLFIFNTIVSLAIIGGAGPTGSVKDGSTWTDLPAFKNGFGGYASASLLAIWAIGDQIYIGVLGGEAKSPRYSMAHAANVVPWRVSVFYMVSAVLVSVIVPSSDSRLLGGSGAAASPFVIASADAGIRGVPDIINACMIIGILAIALECIYLPSRILRTMALQKLIPEVIAHVDERGRPRWALLLTGVVGVVLTYMSLSGNGLEVLNWFIAITSASFFTNWAIVAYTSFRFRAAIRAQNASFFAESYSWTSFRWPLAPAVVFVISALLLVCLLYGGIRPLDDTPFTAYNFFSYILGLLVIGVPTLLYKVVYRTEWRDPATADLVSGRRRLSPEEIILMDEHYSRPVWRRVGTYVKLW</sequence>
<dbReference type="Gene3D" id="1.20.1740.10">
    <property type="entry name" value="Amino acid/polyamine transporter I"/>
    <property type="match status" value="1"/>
</dbReference>
<evidence type="ECO:0000313" key="8">
    <source>
        <dbReference type="Proteomes" id="UP000184356"/>
    </source>
</evidence>
<dbReference type="PANTHER" id="PTHR43341">
    <property type="entry name" value="AMINO ACID PERMEASE"/>
    <property type="match status" value="1"/>
</dbReference>
<feature type="transmembrane region" description="Helical" evidence="5">
    <location>
        <begin position="84"/>
        <end position="102"/>
    </location>
</feature>
<feature type="transmembrane region" description="Helical" evidence="5">
    <location>
        <begin position="276"/>
        <end position="296"/>
    </location>
</feature>
<dbReference type="PIRSF" id="PIRSF006060">
    <property type="entry name" value="AA_transporter"/>
    <property type="match status" value="1"/>
</dbReference>
<dbReference type="VEuPathDB" id="FungiDB:ASPSYDRAFT_1180634"/>
<evidence type="ECO:0000256" key="4">
    <source>
        <dbReference type="ARBA" id="ARBA00023136"/>
    </source>
</evidence>
<gene>
    <name evidence="7" type="ORF">ASPSYDRAFT_1180634</name>
</gene>
<feature type="domain" description="Amino acid permease/ SLC12A" evidence="6">
    <location>
        <begin position="54"/>
        <end position="509"/>
    </location>
</feature>
<proteinExistence type="predicted"/>
<dbReference type="Pfam" id="PF00324">
    <property type="entry name" value="AA_permease"/>
    <property type="match status" value="1"/>
</dbReference>
<dbReference type="RefSeq" id="XP_040700667.1">
    <property type="nucleotide sequence ID" value="XM_040840358.1"/>
</dbReference>
<dbReference type="AlphaFoldDB" id="A0A1L9TBT6"/>
<dbReference type="STRING" id="1036612.A0A1L9TBT6"/>
<protein>
    <recommendedName>
        <fullName evidence="6">Amino acid permease/ SLC12A domain-containing protein</fullName>
    </recommendedName>
</protein>
<name>A0A1L9TBT6_9EURO</name>